<evidence type="ECO:0000256" key="6">
    <source>
        <dbReference type="ARBA" id="ARBA00023136"/>
    </source>
</evidence>
<dbReference type="SUPFAM" id="SSF81321">
    <property type="entry name" value="Family A G protein-coupled receptor-like"/>
    <property type="match status" value="1"/>
</dbReference>
<evidence type="ECO:0000256" key="2">
    <source>
        <dbReference type="ARBA" id="ARBA00022475"/>
    </source>
</evidence>
<evidence type="ECO:0000256" key="10">
    <source>
        <dbReference type="SAM" id="Phobius"/>
    </source>
</evidence>
<evidence type="ECO:0000259" key="11">
    <source>
        <dbReference type="PROSITE" id="PS50262"/>
    </source>
</evidence>
<feature type="domain" description="G-protein coupled receptors family 1 profile" evidence="11">
    <location>
        <begin position="24"/>
        <end position="203"/>
    </location>
</feature>
<dbReference type="Gene3D" id="1.20.1070.10">
    <property type="entry name" value="Rhodopsin 7-helix transmembrane proteins"/>
    <property type="match status" value="1"/>
</dbReference>
<evidence type="ECO:0000313" key="12">
    <source>
        <dbReference type="EMBL" id="RUS70355.1"/>
    </source>
</evidence>
<organism evidence="12 13">
    <name type="scientific">Elysia chlorotica</name>
    <name type="common">Eastern emerald elysia</name>
    <name type="synonym">Sea slug</name>
    <dbReference type="NCBI Taxonomy" id="188477"/>
    <lineage>
        <taxon>Eukaryota</taxon>
        <taxon>Metazoa</taxon>
        <taxon>Spiralia</taxon>
        <taxon>Lophotrochozoa</taxon>
        <taxon>Mollusca</taxon>
        <taxon>Gastropoda</taxon>
        <taxon>Heterobranchia</taxon>
        <taxon>Euthyneura</taxon>
        <taxon>Panpulmonata</taxon>
        <taxon>Sacoglossa</taxon>
        <taxon>Placobranchoidea</taxon>
        <taxon>Plakobranchidae</taxon>
        <taxon>Elysia</taxon>
    </lineage>
</organism>
<dbReference type="PROSITE" id="PS50262">
    <property type="entry name" value="G_PROTEIN_RECEP_F1_2"/>
    <property type="match status" value="1"/>
</dbReference>
<keyword evidence="4 10" id="KW-1133">Transmembrane helix</keyword>
<gene>
    <name evidence="12" type="ORF">EGW08_021881</name>
</gene>
<evidence type="ECO:0000256" key="3">
    <source>
        <dbReference type="ARBA" id="ARBA00022692"/>
    </source>
</evidence>
<dbReference type="InterPro" id="IPR017452">
    <property type="entry name" value="GPCR_Rhodpsn_7TM"/>
</dbReference>
<dbReference type="GO" id="GO:0005886">
    <property type="term" value="C:plasma membrane"/>
    <property type="evidence" value="ECO:0007669"/>
    <property type="project" value="UniProtKB-SubCell"/>
</dbReference>
<dbReference type="GO" id="GO:0004930">
    <property type="term" value="F:G protein-coupled receptor activity"/>
    <property type="evidence" value="ECO:0007669"/>
    <property type="project" value="UniProtKB-KW"/>
</dbReference>
<keyword evidence="6 10" id="KW-0472">Membrane</keyword>
<feature type="transmembrane region" description="Helical" evidence="10">
    <location>
        <begin position="81"/>
        <end position="108"/>
    </location>
</feature>
<dbReference type="PANTHER" id="PTHR24249:SF422">
    <property type="entry name" value="G-PROTEIN COUPLED RECEPTORS FAMILY 1 PROFILE DOMAIN-CONTAINING PROTEIN"/>
    <property type="match status" value="1"/>
</dbReference>
<feature type="transmembrane region" description="Helical" evidence="10">
    <location>
        <begin position="43"/>
        <end position="61"/>
    </location>
</feature>
<feature type="transmembrane region" description="Helical" evidence="10">
    <location>
        <begin position="601"/>
        <end position="626"/>
    </location>
</feature>
<feature type="compositionally biased region" description="Polar residues" evidence="9">
    <location>
        <begin position="362"/>
        <end position="379"/>
    </location>
</feature>
<protein>
    <recommendedName>
        <fullName evidence="11">G-protein coupled receptors family 1 profile domain-containing protein</fullName>
    </recommendedName>
</protein>
<keyword evidence="3 10" id="KW-0812">Transmembrane</keyword>
<dbReference type="AlphaFoldDB" id="A0A3S1H1J9"/>
<evidence type="ECO:0000256" key="7">
    <source>
        <dbReference type="ARBA" id="ARBA00023170"/>
    </source>
</evidence>
<sequence>MEPLIPKEVSMLLHSLAVLLPLLSNVSMLIIVCRVPMLHTPSFVLLSSLAAVDVVLALVWNFPFEHIDSTQTLYSRLIHPGSGACTVIGIVWQTAVSMSALLQATIACDRYLFIVHPFKYQRFITPTRAAGCCAVIFAVSVSLPVFIFISDASYQLEAPTKTCIQSNVWPILFLTLVLLPAASVVAFSSQRIWVLYSRMLQQIDLMQECTPTPTACLEELSGRSQCCGQIVSNKASCLDAHVGERLAQALQEDRRTTLKNVIQSVIMRNRALNRWKLKRRVHPCSKTDLNPAAPTVMITVCEKGGDGLPRATSGLPVPHIERALKDSDWHSGQGLTPVDTPIYTISSPSPFGARSAEGAKSPWSTCSSLGPMSRSTSDAGKSPRYLSPYPPQSRRNSIISDDFSRSRPSSACSESEGSMFHRLSLSSGPVGCSYSSSDTFPLSSAIRSSCPVSSLHGRHSTHSPLGDPEDILTRGSNTISALLNALMVKPEMFHARSSCTRESSSLSFGPNTKKRKITVAALRWASVGNPVISWMMALQSDREDASTLPTNRPTTPITDHAFSENCPILIHDPNGAVSATEPSFWVRARESIAAKCSQAKALLLLWGPLLLIVVSFLPLSIALTIWESGVRGHLAAQCVYIVCCLTYMIVPSLASMLLCLSNKPYRRVLLKYVCCLKKKKDRHTF</sequence>
<comment type="caution">
    <text evidence="12">The sequence shown here is derived from an EMBL/GenBank/DDBJ whole genome shotgun (WGS) entry which is preliminary data.</text>
</comment>
<dbReference type="CDD" id="cd00637">
    <property type="entry name" value="7tm_classA_rhodopsin-like"/>
    <property type="match status" value="1"/>
</dbReference>
<feature type="transmembrane region" description="Helical" evidence="10">
    <location>
        <begin position="638"/>
        <end position="660"/>
    </location>
</feature>
<dbReference type="InterPro" id="IPR000276">
    <property type="entry name" value="GPCR_Rhodpsn"/>
</dbReference>
<reference evidence="12 13" key="1">
    <citation type="submission" date="2019-01" db="EMBL/GenBank/DDBJ databases">
        <title>A draft genome assembly of the solar-powered sea slug Elysia chlorotica.</title>
        <authorList>
            <person name="Cai H."/>
            <person name="Li Q."/>
            <person name="Fang X."/>
            <person name="Li J."/>
            <person name="Curtis N.E."/>
            <person name="Altenburger A."/>
            <person name="Shibata T."/>
            <person name="Feng M."/>
            <person name="Maeda T."/>
            <person name="Schwartz J.A."/>
            <person name="Shigenobu S."/>
            <person name="Lundholm N."/>
            <person name="Nishiyama T."/>
            <person name="Yang H."/>
            <person name="Hasebe M."/>
            <person name="Li S."/>
            <person name="Pierce S.K."/>
            <person name="Wang J."/>
        </authorList>
    </citation>
    <scope>NUCLEOTIDE SEQUENCE [LARGE SCALE GENOMIC DNA]</scope>
    <source>
        <strain evidence="12">EC2010</strain>
        <tissue evidence="12">Whole organism of an adult</tissue>
    </source>
</reference>
<evidence type="ECO:0000256" key="4">
    <source>
        <dbReference type="ARBA" id="ARBA00022989"/>
    </source>
</evidence>
<accession>A0A3S1H1J9</accession>
<proteinExistence type="predicted"/>
<dbReference type="InterPro" id="IPR050569">
    <property type="entry name" value="TAAR"/>
</dbReference>
<feature type="transmembrane region" description="Helical" evidence="10">
    <location>
        <begin position="129"/>
        <end position="149"/>
    </location>
</feature>
<evidence type="ECO:0000313" key="13">
    <source>
        <dbReference type="Proteomes" id="UP000271974"/>
    </source>
</evidence>
<keyword evidence="7" id="KW-0675">Receptor</keyword>
<dbReference type="STRING" id="188477.A0A3S1H1J9"/>
<evidence type="ECO:0000256" key="5">
    <source>
        <dbReference type="ARBA" id="ARBA00023040"/>
    </source>
</evidence>
<evidence type="ECO:0000256" key="1">
    <source>
        <dbReference type="ARBA" id="ARBA00004651"/>
    </source>
</evidence>
<keyword evidence="5" id="KW-0297">G-protein coupled receptor</keyword>
<evidence type="ECO:0000256" key="8">
    <source>
        <dbReference type="ARBA" id="ARBA00023224"/>
    </source>
</evidence>
<dbReference type="Proteomes" id="UP000271974">
    <property type="component" value="Unassembled WGS sequence"/>
</dbReference>
<dbReference type="Pfam" id="PF00001">
    <property type="entry name" value="7tm_1"/>
    <property type="match status" value="1"/>
</dbReference>
<keyword evidence="8" id="KW-0807">Transducer</keyword>
<feature type="region of interest" description="Disordered" evidence="9">
    <location>
        <begin position="349"/>
        <end position="411"/>
    </location>
</feature>
<comment type="subcellular location">
    <subcellularLocation>
        <location evidence="1">Cell membrane</location>
        <topology evidence="1">Multi-pass membrane protein</topology>
    </subcellularLocation>
</comment>
<feature type="transmembrane region" description="Helical" evidence="10">
    <location>
        <begin position="169"/>
        <end position="189"/>
    </location>
</feature>
<keyword evidence="2" id="KW-1003">Cell membrane</keyword>
<feature type="transmembrane region" description="Helical" evidence="10">
    <location>
        <begin position="12"/>
        <end position="31"/>
    </location>
</feature>
<evidence type="ECO:0000256" key="9">
    <source>
        <dbReference type="SAM" id="MobiDB-lite"/>
    </source>
</evidence>
<dbReference type="EMBL" id="RQTK01001428">
    <property type="protein sequence ID" value="RUS70355.1"/>
    <property type="molecule type" value="Genomic_DNA"/>
</dbReference>
<name>A0A3S1H1J9_ELYCH</name>
<dbReference type="PROSITE" id="PS00237">
    <property type="entry name" value="G_PROTEIN_RECEP_F1_1"/>
    <property type="match status" value="1"/>
</dbReference>
<dbReference type="PANTHER" id="PTHR24249">
    <property type="entry name" value="HISTAMINE RECEPTOR-RELATED G-PROTEIN COUPLED RECEPTOR"/>
    <property type="match status" value="1"/>
</dbReference>
<dbReference type="OrthoDB" id="9975554at2759"/>
<keyword evidence="13" id="KW-1185">Reference proteome</keyword>